<keyword evidence="3" id="KW-1185">Reference proteome</keyword>
<evidence type="ECO:0000256" key="1">
    <source>
        <dbReference type="SAM" id="MobiDB-lite"/>
    </source>
</evidence>
<reference evidence="2" key="1">
    <citation type="submission" date="2020-05" db="UniProtKB">
        <authorList>
            <consortium name="EnsemblMetazoa"/>
        </authorList>
    </citation>
    <scope>IDENTIFICATION</scope>
    <source>
        <strain evidence="2">TTRI</strain>
    </source>
</reference>
<feature type="compositionally biased region" description="Basic and acidic residues" evidence="1">
    <location>
        <begin position="1"/>
        <end position="12"/>
    </location>
</feature>
<accession>A0A1A9VGL9</accession>
<dbReference type="VEuPathDB" id="VectorBase:GAUT036567"/>
<evidence type="ECO:0000313" key="3">
    <source>
        <dbReference type="Proteomes" id="UP000078200"/>
    </source>
</evidence>
<proteinExistence type="predicted"/>
<protein>
    <submittedName>
        <fullName evidence="2">Uncharacterized protein</fullName>
    </submittedName>
</protein>
<feature type="region of interest" description="Disordered" evidence="1">
    <location>
        <begin position="1"/>
        <end position="23"/>
    </location>
</feature>
<name>A0A1A9VGL9_GLOAU</name>
<dbReference type="AlphaFoldDB" id="A0A1A9VGL9"/>
<sequence length="80" mass="9108">MNANEDTKRENDNEINPETTSSKQVLLPLNAHIDWPKNCELPYTDLRVKNSASTRTTARQRRKSTISRIALAFFNLGSMS</sequence>
<feature type="compositionally biased region" description="Polar residues" evidence="1">
    <location>
        <begin position="14"/>
        <end position="23"/>
    </location>
</feature>
<evidence type="ECO:0000313" key="2">
    <source>
        <dbReference type="EnsemblMetazoa" id="GAUT036567-PA"/>
    </source>
</evidence>
<organism evidence="2 3">
    <name type="scientific">Glossina austeni</name>
    <name type="common">Savannah tsetse fly</name>
    <dbReference type="NCBI Taxonomy" id="7395"/>
    <lineage>
        <taxon>Eukaryota</taxon>
        <taxon>Metazoa</taxon>
        <taxon>Ecdysozoa</taxon>
        <taxon>Arthropoda</taxon>
        <taxon>Hexapoda</taxon>
        <taxon>Insecta</taxon>
        <taxon>Pterygota</taxon>
        <taxon>Neoptera</taxon>
        <taxon>Endopterygota</taxon>
        <taxon>Diptera</taxon>
        <taxon>Brachycera</taxon>
        <taxon>Muscomorpha</taxon>
        <taxon>Hippoboscoidea</taxon>
        <taxon>Glossinidae</taxon>
        <taxon>Glossina</taxon>
    </lineage>
</organism>
<dbReference type="EnsemblMetazoa" id="GAUT036567-RA">
    <property type="protein sequence ID" value="GAUT036567-PA"/>
    <property type="gene ID" value="GAUT036567"/>
</dbReference>
<dbReference type="Proteomes" id="UP000078200">
    <property type="component" value="Unassembled WGS sequence"/>
</dbReference>